<keyword evidence="3 5" id="KW-1133">Transmembrane helix</keyword>
<dbReference type="Proteomes" id="UP000694925">
    <property type="component" value="Unplaced"/>
</dbReference>
<dbReference type="KEGG" id="ccal:108631582"/>
<feature type="transmembrane region" description="Helical" evidence="5">
    <location>
        <begin position="269"/>
        <end position="292"/>
    </location>
</feature>
<feature type="transmembrane region" description="Helical" evidence="5">
    <location>
        <begin position="172"/>
        <end position="191"/>
    </location>
</feature>
<evidence type="ECO:0000256" key="1">
    <source>
        <dbReference type="ARBA" id="ARBA00004141"/>
    </source>
</evidence>
<evidence type="ECO:0000256" key="5">
    <source>
        <dbReference type="RuleBase" id="RU004379"/>
    </source>
</evidence>
<organism evidence="6 7">
    <name type="scientific">Ceratina calcarata</name>
    <dbReference type="NCBI Taxonomy" id="156304"/>
    <lineage>
        <taxon>Eukaryota</taxon>
        <taxon>Metazoa</taxon>
        <taxon>Ecdysozoa</taxon>
        <taxon>Arthropoda</taxon>
        <taxon>Hexapoda</taxon>
        <taxon>Insecta</taxon>
        <taxon>Pterygota</taxon>
        <taxon>Neoptera</taxon>
        <taxon>Endopterygota</taxon>
        <taxon>Hymenoptera</taxon>
        <taxon>Apocrita</taxon>
        <taxon>Aculeata</taxon>
        <taxon>Apoidea</taxon>
        <taxon>Anthophila</taxon>
        <taxon>Apidae</taxon>
        <taxon>Ceratina</taxon>
        <taxon>Zadontomerus</taxon>
    </lineage>
</organism>
<keyword evidence="4 5" id="KW-0472">Membrane</keyword>
<evidence type="ECO:0000256" key="4">
    <source>
        <dbReference type="ARBA" id="ARBA00023136"/>
    </source>
</evidence>
<keyword evidence="2 5" id="KW-0812">Transmembrane</keyword>
<dbReference type="PANTHER" id="PTHR23291">
    <property type="entry name" value="BAX INHIBITOR-RELATED"/>
    <property type="match status" value="1"/>
</dbReference>
<feature type="transmembrane region" description="Helical" evidence="5">
    <location>
        <begin position="231"/>
        <end position="249"/>
    </location>
</feature>
<dbReference type="PANTHER" id="PTHR23291:SF47">
    <property type="entry name" value="TRANSMEMBRANE BAX INHIBITOR MOTIF CONTAINING 7"/>
    <property type="match status" value="1"/>
</dbReference>
<dbReference type="InterPro" id="IPR006214">
    <property type="entry name" value="Bax_inhibitor_1-related"/>
</dbReference>
<accession>A0AAJ7JDR7</accession>
<comment type="subcellular location">
    <subcellularLocation>
        <location evidence="1">Membrane</location>
        <topology evidence="1">Multi-pass membrane protein</topology>
    </subcellularLocation>
</comment>
<protein>
    <submittedName>
        <fullName evidence="7">Protein lifeguard 3-like</fullName>
    </submittedName>
</protein>
<evidence type="ECO:0000313" key="6">
    <source>
        <dbReference type="Proteomes" id="UP000694925"/>
    </source>
</evidence>
<feature type="transmembrane region" description="Helical" evidence="5">
    <location>
        <begin position="116"/>
        <end position="135"/>
    </location>
</feature>
<reference evidence="7" key="1">
    <citation type="submission" date="2025-08" db="UniProtKB">
        <authorList>
            <consortium name="RefSeq"/>
        </authorList>
    </citation>
    <scope>IDENTIFICATION</scope>
    <source>
        <tissue evidence="7">Whole body</tissue>
    </source>
</reference>
<name>A0AAJ7JDR7_9HYME</name>
<sequence length="295" mass="34073">MTESQRFIPGPPQLPPLYKGQKIKQGPYTVTVTDDMVTQRERENEQLYRAWLEQQRRRQMEGDDEEYVGDFKEDTVRRSFIRKVFCLLTVQLLITSGIIAFFMFVDDARKFLIIHWYMWIIAMICFMCSFCAISFSESARRTPPFNYIWLTKLTLSMSYLAAFASVFYEIEIILLALGMTTIVTLGIAFIATITKFDLTMRTGLMTVAGLAAVVSLIVLTIVLYFTYITAIHVVISVIGMIILSMYLFFDVQTIMGGRRIEIDPDEVVFATVQLYVDIVLLYQYILMFMGLVHRS</sequence>
<dbReference type="Pfam" id="PF01027">
    <property type="entry name" value="Bax1-I"/>
    <property type="match status" value="1"/>
</dbReference>
<evidence type="ECO:0000256" key="2">
    <source>
        <dbReference type="ARBA" id="ARBA00022692"/>
    </source>
</evidence>
<feature type="transmembrane region" description="Helical" evidence="5">
    <location>
        <begin position="147"/>
        <end position="166"/>
    </location>
</feature>
<comment type="similarity">
    <text evidence="5">Belongs to the BI1 family.</text>
</comment>
<evidence type="ECO:0000256" key="3">
    <source>
        <dbReference type="ARBA" id="ARBA00022989"/>
    </source>
</evidence>
<feature type="transmembrane region" description="Helical" evidence="5">
    <location>
        <begin position="203"/>
        <end position="225"/>
    </location>
</feature>
<evidence type="ECO:0000313" key="7">
    <source>
        <dbReference type="RefSeq" id="XP_017891086.1"/>
    </source>
</evidence>
<dbReference type="CDD" id="cd10428">
    <property type="entry name" value="LFG_like"/>
    <property type="match status" value="1"/>
</dbReference>
<keyword evidence="6" id="KW-1185">Reference proteome</keyword>
<feature type="transmembrane region" description="Helical" evidence="5">
    <location>
        <begin position="84"/>
        <end position="104"/>
    </location>
</feature>
<gene>
    <name evidence="7" type="primary">LOC108631582</name>
</gene>
<dbReference type="AlphaFoldDB" id="A0AAJ7JDR7"/>
<proteinExistence type="inferred from homology"/>
<dbReference type="GO" id="GO:0016020">
    <property type="term" value="C:membrane"/>
    <property type="evidence" value="ECO:0007669"/>
    <property type="project" value="UniProtKB-SubCell"/>
</dbReference>
<dbReference type="RefSeq" id="XP_017891086.1">
    <property type="nucleotide sequence ID" value="XM_018035597.2"/>
</dbReference>
<dbReference type="GeneID" id="108631582"/>